<gene>
    <name evidence="4" type="ORF">O4J56_30525</name>
</gene>
<dbReference type="Proteomes" id="UP001527866">
    <property type="component" value="Unassembled WGS sequence"/>
</dbReference>
<dbReference type="InterPro" id="IPR036412">
    <property type="entry name" value="HAD-like_sf"/>
</dbReference>
<dbReference type="GO" id="GO:0016787">
    <property type="term" value="F:hydrolase activity"/>
    <property type="evidence" value="ECO:0007669"/>
    <property type="project" value="UniProtKB-KW"/>
</dbReference>
<dbReference type="NCBIfam" id="TIGR01549">
    <property type="entry name" value="HAD-SF-IA-v1"/>
    <property type="match status" value="1"/>
</dbReference>
<dbReference type="Pfam" id="PF00702">
    <property type="entry name" value="Hydrolase"/>
    <property type="match status" value="1"/>
</dbReference>
<dbReference type="Gene3D" id="1.20.120.1600">
    <property type="match status" value="1"/>
</dbReference>
<evidence type="ECO:0000256" key="3">
    <source>
        <dbReference type="ARBA" id="ARBA00022842"/>
    </source>
</evidence>
<sequence>MPDTATAPAVIFFDLDDTLLDDRAASDAGLRTLMDRLGHPDYNAARTLWEVQTEISFGAYIDGRLGLQEQRRERVRALAVQAGHSAVPDQACDDLYRQYLEAHSAAWQAFPDVAPALAELAQAGIGLGVITNGVEELQRQKLDRMGLTGHFRAIVCADAAGAGKPDPRIFHTAAQRLGVDPRMCWHVGDQLHADALGAAAGGMRPLLLDRRGAHRDQQDVRVITGLGDLVGLVTAPELR</sequence>
<keyword evidence="5" id="KW-1185">Reference proteome</keyword>
<dbReference type="PANTHER" id="PTHR46470">
    <property type="entry name" value="N-ACYLNEURAMINATE-9-PHOSPHATASE"/>
    <property type="match status" value="1"/>
</dbReference>
<dbReference type="InterPro" id="IPR006439">
    <property type="entry name" value="HAD-SF_hydro_IA"/>
</dbReference>
<dbReference type="SFLD" id="SFLDS00003">
    <property type="entry name" value="Haloacid_Dehalogenase"/>
    <property type="match status" value="1"/>
</dbReference>
<dbReference type="PRINTS" id="PR00413">
    <property type="entry name" value="HADHALOGNASE"/>
</dbReference>
<name>A0ABT4UDF2_9ACTN</name>
<comment type="cofactor">
    <cofactor evidence="1">
        <name>Mg(2+)</name>
        <dbReference type="ChEBI" id="CHEBI:18420"/>
    </cofactor>
</comment>
<reference evidence="4 5" key="1">
    <citation type="submission" date="2023-01" db="EMBL/GenBank/DDBJ databases">
        <title>Draft genome sequence of Nocardiopsis sp. RSe5-2 isolated from halophytes.</title>
        <authorList>
            <person name="Duangmal K."/>
            <person name="Chantavorakit T."/>
        </authorList>
    </citation>
    <scope>NUCLEOTIDE SEQUENCE [LARGE SCALE GENOMIC DNA]</scope>
    <source>
        <strain evidence="4 5">RSe5-2</strain>
    </source>
</reference>
<keyword evidence="2 4" id="KW-0378">Hydrolase</keyword>
<keyword evidence="3" id="KW-0460">Magnesium</keyword>
<evidence type="ECO:0000256" key="2">
    <source>
        <dbReference type="ARBA" id="ARBA00022801"/>
    </source>
</evidence>
<dbReference type="NCBIfam" id="TIGR01509">
    <property type="entry name" value="HAD-SF-IA-v3"/>
    <property type="match status" value="1"/>
</dbReference>
<dbReference type="SFLD" id="SFLDG01129">
    <property type="entry name" value="C1.5:_HAD__Beta-PGM__Phosphata"/>
    <property type="match status" value="1"/>
</dbReference>
<evidence type="ECO:0000313" key="4">
    <source>
        <dbReference type="EMBL" id="MDA2815020.1"/>
    </source>
</evidence>
<accession>A0ABT4UDF2</accession>
<dbReference type="SUPFAM" id="SSF56784">
    <property type="entry name" value="HAD-like"/>
    <property type="match status" value="1"/>
</dbReference>
<dbReference type="EMBL" id="JAQFWQ010000161">
    <property type="protein sequence ID" value="MDA2815020.1"/>
    <property type="molecule type" value="Genomic_DNA"/>
</dbReference>
<evidence type="ECO:0000256" key="1">
    <source>
        <dbReference type="ARBA" id="ARBA00001946"/>
    </source>
</evidence>
<dbReference type="RefSeq" id="WP_270690599.1">
    <property type="nucleotide sequence ID" value="NZ_JAQFWQ010000161.1"/>
</dbReference>
<dbReference type="PANTHER" id="PTHR46470:SF4">
    <property type="entry name" value="5-AMINO-6-(5-PHOSPHO-D-RIBITYLAMINO)URACIL PHOSPHATASE YIGB"/>
    <property type="match status" value="1"/>
</dbReference>
<dbReference type="InterPro" id="IPR051400">
    <property type="entry name" value="HAD-like_hydrolase"/>
</dbReference>
<organism evidence="4 5">
    <name type="scientific">Nocardiopsis endophytica</name>
    <dbReference type="NCBI Taxonomy" id="3018445"/>
    <lineage>
        <taxon>Bacteria</taxon>
        <taxon>Bacillati</taxon>
        <taxon>Actinomycetota</taxon>
        <taxon>Actinomycetes</taxon>
        <taxon>Streptosporangiales</taxon>
        <taxon>Nocardiopsidaceae</taxon>
        <taxon>Nocardiopsis</taxon>
    </lineage>
</organism>
<dbReference type="InterPro" id="IPR023214">
    <property type="entry name" value="HAD_sf"/>
</dbReference>
<protein>
    <submittedName>
        <fullName evidence="4">HAD family hydrolase</fullName>
    </submittedName>
</protein>
<dbReference type="Gene3D" id="3.40.50.1000">
    <property type="entry name" value="HAD superfamily/HAD-like"/>
    <property type="match status" value="1"/>
</dbReference>
<dbReference type="SFLD" id="SFLDG01135">
    <property type="entry name" value="C1.5.6:_HAD__Beta-PGM__Phospha"/>
    <property type="match status" value="1"/>
</dbReference>
<comment type="caution">
    <text evidence="4">The sequence shown here is derived from an EMBL/GenBank/DDBJ whole genome shotgun (WGS) entry which is preliminary data.</text>
</comment>
<evidence type="ECO:0000313" key="5">
    <source>
        <dbReference type="Proteomes" id="UP001527866"/>
    </source>
</evidence>
<proteinExistence type="predicted"/>